<dbReference type="SUPFAM" id="SSF48452">
    <property type="entry name" value="TPR-like"/>
    <property type="match status" value="2"/>
</dbReference>
<feature type="region of interest" description="Disordered" evidence="4">
    <location>
        <begin position="1"/>
        <end position="20"/>
    </location>
</feature>
<dbReference type="Gene3D" id="1.25.40.1010">
    <property type="match status" value="1"/>
</dbReference>
<evidence type="ECO:0000313" key="6">
    <source>
        <dbReference type="Proteomes" id="UP000644660"/>
    </source>
</evidence>
<protein>
    <submittedName>
        <fullName evidence="5">Similar to Saccharomyces cerevisiae YDL040C NAT1 Subunit of the N-terminal acetyltransferase NatA (Nat1p, Ard1p, Nat5p)</fullName>
    </submittedName>
</protein>
<feature type="coiled-coil region" evidence="3">
    <location>
        <begin position="633"/>
        <end position="667"/>
    </location>
</feature>
<sequence length="842" mass="97651">MSRRRVGGKPKPAGKAAAGKDHHTQFLEALKLYEGKQYKKSIKLLDTIMKKQITPDFLALKGLNHYFLGEKEEASDYIGQATSKIDGTKASAICCHLLGIYKRSVKEYNESIKWFQASLDNGSTNKQIYRDLATLQSQVGDFKTALNSRKKYWESFVGYRANWTALAIAQDINGERQQAVNTLSQFEKLAQGKISNAEMYEHNECLIYKNDIMYKAAGDNPDKLKNVLHHLDDIEPNVFDKFGLLERKASIYMKLGQTKEASLVYRTLIKRNPDDFKYYKLLEVSLGITTNNKLRKVLYEKLASFYPRCEAPKFLPLTFIHDEEELTKKLREYVLPQLKRGVPATFSNVKPLYLKRRNVVPKLLENIVTQYLSEQDSREQPIPYIWSCYFLAQHHLNLRDYQKAQEYVEKAIEHTPTMVEFYLMKARILKHTGELEKAALVLEEGRKLDLQDRFINCKGVKYYLRANQVDKAVEVASLFTKNDDSVNGVKDLHLVEASWFISEQAEAYYRIHISAQKKLDELRTQTVDSDKGDSNAEIKDLEWSVQKYKGLSLKRFYAISKFYKQFEDDKLDFHSYCMRKGTPRAYLEMLRWGERLYTQPMYVRAMNGASKIYFNLYDNSLKRKQEEGNDETVKLTENDKKKAKKEAASLTKRKNEEKKQVLSYSEEEDPDVFGEELLATKTPLQSFGDNFYQNYSKQAKDYERNHVIDFGYQYRNGKLALCLGALSKFEKKYNQKSGLFGAMAIVLLLATKESSSMDMIAKKVATKGLETDYSFLPLNEVENESFDWLNYFKENFNSLDLNALIFLKQTSLFEDARVNEMILSAISQDEPLLQNYILQYVL</sequence>
<evidence type="ECO:0000256" key="3">
    <source>
        <dbReference type="SAM" id="Coils"/>
    </source>
</evidence>
<dbReference type="InterPro" id="IPR021183">
    <property type="entry name" value="NatA_aux_su"/>
</dbReference>
<dbReference type="GO" id="GO:0016740">
    <property type="term" value="F:transferase activity"/>
    <property type="evidence" value="ECO:0007669"/>
    <property type="project" value="UniProtKB-KW"/>
</dbReference>
<keyword evidence="1" id="KW-0677">Repeat</keyword>
<comment type="caution">
    <text evidence="5">The sequence shown here is derived from an EMBL/GenBank/DDBJ whole genome shotgun (WGS) entry which is preliminary data.</text>
</comment>
<gene>
    <name evidence="5" type="ORF">KABA2_02S14014</name>
</gene>
<dbReference type="InterPro" id="IPR011990">
    <property type="entry name" value="TPR-like_helical_dom_sf"/>
</dbReference>
<dbReference type="PANTHER" id="PTHR22767">
    <property type="entry name" value="N-TERMINAL ACETYLTRANSFERASE-RELATED"/>
    <property type="match status" value="1"/>
</dbReference>
<dbReference type="InterPro" id="IPR019734">
    <property type="entry name" value="TPR_rpt"/>
</dbReference>
<dbReference type="EMBL" id="CAEFZW010000002">
    <property type="protein sequence ID" value="CAB4253200.1"/>
    <property type="molecule type" value="Genomic_DNA"/>
</dbReference>
<dbReference type="SMART" id="SM00028">
    <property type="entry name" value="TPR"/>
    <property type="match status" value="5"/>
</dbReference>
<dbReference type="Pfam" id="PF12569">
    <property type="entry name" value="NatA_aux_su"/>
    <property type="match status" value="2"/>
</dbReference>
<reference evidence="5 6" key="1">
    <citation type="submission" date="2020-05" db="EMBL/GenBank/DDBJ databases">
        <authorList>
            <person name="Casaregola S."/>
            <person name="Devillers H."/>
            <person name="Grondin C."/>
        </authorList>
    </citation>
    <scope>NUCLEOTIDE SEQUENCE [LARGE SCALE GENOMIC DNA]</scope>
    <source>
        <strain evidence="5 6">CLIB 1767</strain>
    </source>
</reference>
<dbReference type="Proteomes" id="UP000644660">
    <property type="component" value="Unassembled WGS sequence"/>
</dbReference>
<dbReference type="Gene3D" id="1.25.40.1040">
    <property type="match status" value="1"/>
</dbReference>
<dbReference type="AlphaFoldDB" id="A0A8H2VE37"/>
<dbReference type="GO" id="GO:0031415">
    <property type="term" value="C:NatA complex"/>
    <property type="evidence" value="ECO:0007669"/>
    <property type="project" value="TreeGrafter"/>
</dbReference>
<name>A0A8H2VE37_9SACH</name>
<keyword evidence="3" id="KW-0175">Coiled coil</keyword>
<dbReference type="OrthoDB" id="10263032at2759"/>
<keyword evidence="6" id="KW-1185">Reference proteome</keyword>
<evidence type="ECO:0000256" key="2">
    <source>
        <dbReference type="ARBA" id="ARBA00022803"/>
    </source>
</evidence>
<dbReference type="PIRSF" id="PIRSF000422">
    <property type="entry name" value="N-terminal-AcTrfase-A_aux_su"/>
    <property type="match status" value="1"/>
</dbReference>
<evidence type="ECO:0000256" key="4">
    <source>
        <dbReference type="SAM" id="MobiDB-lite"/>
    </source>
</evidence>
<keyword evidence="5" id="KW-0808">Transferase</keyword>
<organism evidence="5 6">
    <name type="scientific">Maudiozyma barnettii</name>
    <dbReference type="NCBI Taxonomy" id="61262"/>
    <lineage>
        <taxon>Eukaryota</taxon>
        <taxon>Fungi</taxon>
        <taxon>Dikarya</taxon>
        <taxon>Ascomycota</taxon>
        <taxon>Saccharomycotina</taxon>
        <taxon>Saccharomycetes</taxon>
        <taxon>Saccharomycetales</taxon>
        <taxon>Saccharomycetaceae</taxon>
        <taxon>Maudiozyma</taxon>
    </lineage>
</organism>
<dbReference type="RefSeq" id="XP_041405238.1">
    <property type="nucleotide sequence ID" value="XM_041549304.1"/>
</dbReference>
<proteinExistence type="predicted"/>
<accession>A0A8H2VE37</accession>
<dbReference type="PANTHER" id="PTHR22767:SF2">
    <property type="entry name" value="N(ALPHA)-ACETYLTRANSFERASE 15_16, ISOFORM A"/>
    <property type="match status" value="1"/>
</dbReference>
<keyword evidence="2" id="KW-0802">TPR repeat</keyword>
<evidence type="ECO:0000256" key="1">
    <source>
        <dbReference type="ARBA" id="ARBA00022737"/>
    </source>
</evidence>
<evidence type="ECO:0000313" key="5">
    <source>
        <dbReference type="EMBL" id="CAB4253200.1"/>
    </source>
</evidence>
<dbReference type="GeneID" id="64856356"/>